<feature type="binding site" evidence="12">
    <location>
        <position position="165"/>
    </location>
    <ligand>
        <name>NAD(+)</name>
        <dbReference type="ChEBI" id="CHEBI:57540"/>
    </ligand>
</feature>
<evidence type="ECO:0000259" key="13">
    <source>
        <dbReference type="PROSITE" id="PS50172"/>
    </source>
</evidence>
<keyword evidence="6 12" id="KW-0862">Zinc</keyword>
<dbReference type="PIRSF" id="PIRSF001604">
    <property type="entry name" value="LigA"/>
    <property type="match status" value="1"/>
</dbReference>
<feature type="binding site" evidence="12">
    <location>
        <begin position="76"/>
        <end position="77"/>
    </location>
    <ligand>
        <name>NAD(+)</name>
        <dbReference type="ChEBI" id="CHEBI:57540"/>
    </ligand>
</feature>
<keyword evidence="9 12" id="KW-0234">DNA repair</keyword>
<dbReference type="NCBIfam" id="NF005932">
    <property type="entry name" value="PRK07956.1"/>
    <property type="match status" value="1"/>
</dbReference>
<comment type="cofactor">
    <cofactor evidence="12">
        <name>Mg(2+)</name>
        <dbReference type="ChEBI" id="CHEBI:18420"/>
    </cofactor>
    <cofactor evidence="12">
        <name>Mn(2+)</name>
        <dbReference type="ChEBI" id="CHEBI:29035"/>
    </cofactor>
</comment>
<dbReference type="PROSITE" id="PS50172">
    <property type="entry name" value="BRCT"/>
    <property type="match status" value="1"/>
</dbReference>
<sequence length="653" mass="72942">MKRMAELVEQLNDFAYRYYVLDDPAVSDGEYDKLFDELKRLEEETGEVLPASPTLRVGGEPLTNFVPHRHLAALYSMDKSKTFEEIAAWEERIRRLAPDAGEIAYTAEYKLDGLTINLTYDNGELVNAATRGNGVVGETILEQVKTIRSIPLTIPFKGRMEVQGEGIMRLSQLEAYNRAAAEPLKNARNGAAGALRNLDPKVTASRHLSAFFYSVGYIEGRSFETQREMMDFIRENRLPTSPYFKVLHTLEEAYDVFEEVREARPALDFLIDGVVLKVDSIPLQGRLGYTHRFPRWAMAFKFEAEEATTTIVDVTWEVGRTGKLTPLAHLEPVDIGGVTVKRATLNNAGDILRKRAAVGRRMFVRRSNDVIPEILGPAGEDEGEVRPIETPTHCPYCHSPVMEKGANLFCINSLNCRPQLVARLAHFASRDAMDIETFSEKTAELFVDELQMTDISELYGLKREDLLQLEGFKDKRADNLILAIAGSRNIPLERFVYALGIPNVGRKTARDLAERFESLEALMEADAETLAAVEGVGPVVAESIRDFFGEENIRSSIRRMLEAGVTPFYERAEAVGPFAGRKVVLTGSLERFTRGEAEELIESLGGETASSVSKNVDLVIAGEKAGSKLAKAEKLGIEVWDEETFLRHLPNRE</sequence>
<feature type="binding site" evidence="12">
    <location>
        <begin position="28"/>
        <end position="32"/>
    </location>
    <ligand>
        <name>NAD(+)</name>
        <dbReference type="ChEBI" id="CHEBI:57540"/>
    </ligand>
</feature>
<dbReference type="EC" id="6.5.1.2" evidence="12"/>
<evidence type="ECO:0000313" key="15">
    <source>
        <dbReference type="Proteomes" id="UP000623172"/>
    </source>
</evidence>
<dbReference type="SMART" id="SM00532">
    <property type="entry name" value="LIGANc"/>
    <property type="match status" value="1"/>
</dbReference>
<dbReference type="PROSITE" id="PS01056">
    <property type="entry name" value="DNA_LIGASE_N2"/>
    <property type="match status" value="1"/>
</dbReference>
<dbReference type="Proteomes" id="UP000623172">
    <property type="component" value="Unassembled WGS sequence"/>
</dbReference>
<evidence type="ECO:0000256" key="1">
    <source>
        <dbReference type="ARBA" id="ARBA00004067"/>
    </source>
</evidence>
<dbReference type="Pfam" id="PF01653">
    <property type="entry name" value="DNA_ligase_aden"/>
    <property type="match status" value="1"/>
</dbReference>
<evidence type="ECO:0000256" key="6">
    <source>
        <dbReference type="ARBA" id="ARBA00022833"/>
    </source>
</evidence>
<feature type="binding site" evidence="12">
    <location>
        <position position="277"/>
    </location>
    <ligand>
        <name>NAD(+)</name>
        <dbReference type="ChEBI" id="CHEBI:57540"/>
    </ligand>
</feature>
<dbReference type="HAMAP" id="MF_01588">
    <property type="entry name" value="DNA_ligase_A"/>
    <property type="match status" value="1"/>
</dbReference>
<dbReference type="InterPro" id="IPR036420">
    <property type="entry name" value="BRCT_dom_sf"/>
</dbReference>
<dbReference type="SUPFAM" id="SSF47781">
    <property type="entry name" value="RuvA domain 2-like"/>
    <property type="match status" value="1"/>
</dbReference>
<feature type="binding site" evidence="12">
    <location>
        <position position="397"/>
    </location>
    <ligand>
        <name>Zn(2+)</name>
        <dbReference type="ChEBI" id="CHEBI:29105"/>
    </ligand>
</feature>
<comment type="caution">
    <text evidence="14">The sequence shown here is derived from an EMBL/GenBank/DDBJ whole genome shotgun (WGS) entry which is preliminary data.</text>
</comment>
<dbReference type="Pfam" id="PF12826">
    <property type="entry name" value="HHH_2"/>
    <property type="match status" value="1"/>
</dbReference>
<comment type="catalytic activity">
    <reaction evidence="11 12">
        <text>NAD(+) + (deoxyribonucleotide)n-3'-hydroxyl + 5'-phospho-(deoxyribonucleotide)m = (deoxyribonucleotide)n+m + AMP + beta-nicotinamide D-nucleotide.</text>
        <dbReference type="EC" id="6.5.1.2"/>
    </reaction>
</comment>
<dbReference type="GO" id="GO:0006281">
    <property type="term" value="P:DNA repair"/>
    <property type="evidence" value="ECO:0007669"/>
    <property type="project" value="UniProtKB-KW"/>
</dbReference>
<dbReference type="InterPro" id="IPR003583">
    <property type="entry name" value="Hlx-hairpin-Hlx_DNA-bd_motif"/>
</dbReference>
<feature type="domain" description="BRCT" evidence="13">
    <location>
        <begin position="573"/>
        <end position="653"/>
    </location>
</feature>
<keyword evidence="7 12" id="KW-0460">Magnesium</keyword>
<dbReference type="RefSeq" id="WP_283244889.1">
    <property type="nucleotide sequence ID" value="NZ_JACRSR010000001.1"/>
</dbReference>
<keyword evidence="5 12" id="KW-0227">DNA damage</keyword>
<feature type="binding site" evidence="12">
    <location>
        <position position="131"/>
    </location>
    <ligand>
        <name>NAD(+)</name>
        <dbReference type="ChEBI" id="CHEBI:57540"/>
    </ligand>
</feature>
<protein>
    <recommendedName>
        <fullName evidence="12">DNA ligase</fullName>
        <ecNumber evidence="12">6.5.1.2</ecNumber>
    </recommendedName>
    <alternativeName>
        <fullName evidence="12">Polydeoxyribonucleotide synthase [NAD(+)]</fullName>
    </alternativeName>
</protein>
<keyword evidence="2 12" id="KW-0436">Ligase</keyword>
<evidence type="ECO:0000256" key="5">
    <source>
        <dbReference type="ARBA" id="ARBA00022763"/>
    </source>
</evidence>
<evidence type="ECO:0000256" key="2">
    <source>
        <dbReference type="ARBA" id="ARBA00022598"/>
    </source>
</evidence>
<dbReference type="GO" id="GO:0003911">
    <property type="term" value="F:DNA ligase (NAD+) activity"/>
    <property type="evidence" value="ECO:0007669"/>
    <property type="project" value="UniProtKB-UniRule"/>
</dbReference>
<feature type="binding site" evidence="12">
    <location>
        <position position="394"/>
    </location>
    <ligand>
        <name>Zn(2+)</name>
        <dbReference type="ChEBI" id="CHEBI:29105"/>
    </ligand>
</feature>
<gene>
    <name evidence="12 14" type="primary">ligA</name>
    <name evidence="14" type="ORF">H8696_02725</name>
</gene>
<evidence type="ECO:0000313" key="14">
    <source>
        <dbReference type="EMBL" id="MBC8530757.1"/>
    </source>
</evidence>
<evidence type="ECO:0000256" key="9">
    <source>
        <dbReference type="ARBA" id="ARBA00023204"/>
    </source>
</evidence>
<reference evidence="14" key="1">
    <citation type="submission" date="2020-08" db="EMBL/GenBank/DDBJ databases">
        <title>Genome public.</title>
        <authorList>
            <person name="Liu C."/>
            <person name="Sun Q."/>
        </authorList>
    </citation>
    <scope>NUCLEOTIDE SEQUENCE</scope>
    <source>
        <strain evidence="14">NSJ-53</strain>
    </source>
</reference>
<dbReference type="GO" id="GO:0006260">
    <property type="term" value="P:DNA replication"/>
    <property type="evidence" value="ECO:0007669"/>
    <property type="project" value="UniProtKB-KW"/>
</dbReference>
<dbReference type="SMART" id="SM00292">
    <property type="entry name" value="BRCT"/>
    <property type="match status" value="1"/>
</dbReference>
<dbReference type="SUPFAM" id="SSF52113">
    <property type="entry name" value="BRCT domain"/>
    <property type="match status" value="1"/>
</dbReference>
<evidence type="ECO:0000256" key="11">
    <source>
        <dbReference type="ARBA" id="ARBA00034005"/>
    </source>
</evidence>
<dbReference type="FunFam" id="1.10.150.20:FF:000006">
    <property type="entry name" value="DNA ligase"/>
    <property type="match status" value="1"/>
</dbReference>
<keyword evidence="10 12" id="KW-0464">Manganese</keyword>
<evidence type="ECO:0000256" key="4">
    <source>
        <dbReference type="ARBA" id="ARBA00022723"/>
    </source>
</evidence>
<evidence type="ECO:0000256" key="3">
    <source>
        <dbReference type="ARBA" id="ARBA00022705"/>
    </source>
</evidence>
<dbReference type="InterPro" id="IPR013840">
    <property type="entry name" value="DNAligase_N"/>
</dbReference>
<feature type="binding site" evidence="12">
    <location>
        <position position="410"/>
    </location>
    <ligand>
        <name>Zn(2+)</name>
        <dbReference type="ChEBI" id="CHEBI:29105"/>
    </ligand>
</feature>
<dbReference type="InterPro" id="IPR010994">
    <property type="entry name" value="RuvA_2-like"/>
</dbReference>
<dbReference type="Gene3D" id="1.10.287.610">
    <property type="entry name" value="Helix hairpin bin"/>
    <property type="match status" value="1"/>
</dbReference>
<dbReference type="Pfam" id="PF00533">
    <property type="entry name" value="BRCT"/>
    <property type="match status" value="1"/>
</dbReference>
<dbReference type="SUPFAM" id="SSF50249">
    <property type="entry name" value="Nucleic acid-binding proteins"/>
    <property type="match status" value="1"/>
</dbReference>
<dbReference type="InterPro" id="IPR004150">
    <property type="entry name" value="NAD_DNA_ligase_OB"/>
</dbReference>
<dbReference type="SUPFAM" id="SSF56091">
    <property type="entry name" value="DNA ligase/mRNA capping enzyme, catalytic domain"/>
    <property type="match status" value="1"/>
</dbReference>
<dbReference type="AlphaFoldDB" id="A0A926D3M9"/>
<accession>A0A926D3M9</accession>
<feature type="binding site" evidence="12">
    <location>
        <position position="108"/>
    </location>
    <ligand>
        <name>NAD(+)</name>
        <dbReference type="ChEBI" id="CHEBI:57540"/>
    </ligand>
</feature>
<dbReference type="InterPro" id="IPR012340">
    <property type="entry name" value="NA-bd_OB-fold"/>
</dbReference>
<feature type="active site" description="N6-AMP-lysine intermediate" evidence="12">
    <location>
        <position position="110"/>
    </location>
</feature>
<dbReference type="Gene3D" id="3.30.470.30">
    <property type="entry name" value="DNA ligase/mRNA capping enzyme"/>
    <property type="match status" value="1"/>
</dbReference>
<dbReference type="Gene3D" id="2.40.50.140">
    <property type="entry name" value="Nucleic acid-binding proteins"/>
    <property type="match status" value="1"/>
</dbReference>
<dbReference type="InterPro" id="IPR001679">
    <property type="entry name" value="DNA_ligase"/>
</dbReference>
<dbReference type="Pfam" id="PF03120">
    <property type="entry name" value="OB_DNA_ligase"/>
    <property type="match status" value="1"/>
</dbReference>
<dbReference type="NCBIfam" id="TIGR00575">
    <property type="entry name" value="dnlj"/>
    <property type="match status" value="1"/>
</dbReference>
<dbReference type="EMBL" id="JACRSR010000001">
    <property type="protein sequence ID" value="MBC8530757.1"/>
    <property type="molecule type" value="Genomic_DNA"/>
</dbReference>
<evidence type="ECO:0000256" key="7">
    <source>
        <dbReference type="ARBA" id="ARBA00022842"/>
    </source>
</evidence>
<dbReference type="Gene3D" id="3.40.50.10190">
    <property type="entry name" value="BRCT domain"/>
    <property type="match status" value="1"/>
</dbReference>
<evidence type="ECO:0000256" key="12">
    <source>
        <dbReference type="HAMAP-Rule" id="MF_01588"/>
    </source>
</evidence>
<evidence type="ECO:0000256" key="10">
    <source>
        <dbReference type="ARBA" id="ARBA00023211"/>
    </source>
</evidence>
<dbReference type="InterPro" id="IPR033136">
    <property type="entry name" value="DNA_ligase_CS"/>
</dbReference>
<proteinExistence type="inferred from homology"/>
<dbReference type="InterPro" id="IPR041663">
    <property type="entry name" value="DisA/LigA_HHH"/>
</dbReference>
<feature type="binding site" evidence="12">
    <location>
        <position position="416"/>
    </location>
    <ligand>
        <name>Zn(2+)</name>
        <dbReference type="ChEBI" id="CHEBI:29105"/>
    </ligand>
</feature>
<dbReference type="SMART" id="SM00278">
    <property type="entry name" value="HhH1"/>
    <property type="match status" value="4"/>
</dbReference>
<keyword evidence="4 12" id="KW-0479">Metal-binding</keyword>
<dbReference type="GO" id="GO:0046872">
    <property type="term" value="F:metal ion binding"/>
    <property type="evidence" value="ECO:0007669"/>
    <property type="project" value="UniProtKB-KW"/>
</dbReference>
<dbReference type="InterPro" id="IPR013839">
    <property type="entry name" value="DNAligase_adenylation"/>
</dbReference>
<keyword evidence="3 12" id="KW-0235">DNA replication</keyword>
<dbReference type="CDD" id="cd17748">
    <property type="entry name" value="BRCT_DNA_ligase_like"/>
    <property type="match status" value="1"/>
</dbReference>
<comment type="function">
    <text evidence="1 12">DNA ligase that catalyzes the formation of phosphodiester linkages between 5'-phosphoryl and 3'-hydroxyl groups in double-stranded DNA using NAD as a coenzyme and as the energy source for the reaction. It is essential for DNA replication and repair of damaged DNA.</text>
</comment>
<feature type="binding site" evidence="12">
    <location>
        <position position="301"/>
    </location>
    <ligand>
        <name>NAD(+)</name>
        <dbReference type="ChEBI" id="CHEBI:57540"/>
    </ligand>
</feature>
<organism evidence="14 15">
    <name type="scientific">Gehongia tenuis</name>
    <dbReference type="NCBI Taxonomy" id="2763655"/>
    <lineage>
        <taxon>Bacteria</taxon>
        <taxon>Bacillati</taxon>
        <taxon>Bacillota</taxon>
        <taxon>Clostridia</taxon>
        <taxon>Christensenellales</taxon>
        <taxon>Christensenellaceae</taxon>
        <taxon>Gehongia</taxon>
    </lineage>
</organism>
<dbReference type="CDD" id="cd00114">
    <property type="entry name" value="LIGANc"/>
    <property type="match status" value="1"/>
</dbReference>
<keyword evidence="15" id="KW-1185">Reference proteome</keyword>
<name>A0A926D3M9_9FIRM</name>
<keyword evidence="8 12" id="KW-0520">NAD</keyword>
<evidence type="ECO:0000256" key="8">
    <source>
        <dbReference type="ARBA" id="ARBA00023027"/>
    </source>
</evidence>
<comment type="similarity">
    <text evidence="12">Belongs to the NAD-dependent DNA ligase family. LigA subfamily.</text>
</comment>
<dbReference type="Gene3D" id="1.10.150.20">
    <property type="entry name" value="5' to 3' exonuclease, C-terminal subdomain"/>
    <property type="match status" value="2"/>
</dbReference>
<dbReference type="InterPro" id="IPR001357">
    <property type="entry name" value="BRCT_dom"/>
</dbReference>
<dbReference type="GO" id="GO:0003677">
    <property type="term" value="F:DNA binding"/>
    <property type="evidence" value="ECO:0007669"/>
    <property type="project" value="InterPro"/>
</dbReference>